<accession>A2BM17</accession>
<dbReference type="OrthoDB" id="383033at2157"/>
<dbReference type="Proteomes" id="UP000002593">
    <property type="component" value="Chromosome"/>
</dbReference>
<dbReference type="GeneID" id="4782863"/>
<sequence length="315" mass="35031">MTSCSIHVYIDATSEPIRVEYESTCETLYVCSGSECRLVSSRGSTTRLQARFKSLSELLPVTPTQPWIPQPLPHFSISDIAIIVDSKPASIDVYGLPYRRSTVIGSVKRTVLEGRWVLQLASNEQGLVIGEEVLVVKGWLEAEAIYPLIPETVVEKAQHLLPCLYPRGDVLIEWGSCIYRYGEQLYSVLREYRTHVTSIAGKRGYGPDLVAGLARLYSGLAAASNIHPIRLGEALAAASTWAPIYTRKTPEGYTLYTMPPGLLVRLRRSMDSSSYVFETFVGRDGVKLDNYNEIAVLCKECWEPIIEYGNVESDG</sequence>
<organism evidence="1 2">
    <name type="scientific">Hyperthermus butylicus (strain DSM 5456 / JCM 9403 / PLM1-5)</name>
    <dbReference type="NCBI Taxonomy" id="415426"/>
    <lineage>
        <taxon>Archaea</taxon>
        <taxon>Thermoproteota</taxon>
        <taxon>Thermoprotei</taxon>
        <taxon>Desulfurococcales</taxon>
        <taxon>Pyrodictiaceae</taxon>
        <taxon>Hyperthermus</taxon>
    </lineage>
</organism>
<dbReference type="EMBL" id="CP000493">
    <property type="protein sequence ID" value="ABM81028.1"/>
    <property type="molecule type" value="Genomic_DNA"/>
</dbReference>
<dbReference type="RefSeq" id="WP_011822346.1">
    <property type="nucleotide sequence ID" value="NC_008818.1"/>
</dbReference>
<dbReference type="HOGENOM" id="CLU_881695_0_0_2"/>
<dbReference type="EnsemblBacteria" id="ABM81028">
    <property type="protein sequence ID" value="ABM81028"/>
    <property type="gene ID" value="Hbut_1194"/>
</dbReference>
<evidence type="ECO:0000313" key="1">
    <source>
        <dbReference type="EMBL" id="ABM81028.1"/>
    </source>
</evidence>
<gene>
    <name evidence="1" type="ordered locus">Hbut_1194</name>
</gene>
<dbReference type="KEGG" id="hbu:Hbut_1194"/>
<keyword evidence="2" id="KW-1185">Reference proteome</keyword>
<protein>
    <submittedName>
        <fullName evidence="1">Uncharacterized protein</fullName>
    </submittedName>
</protein>
<dbReference type="AlphaFoldDB" id="A2BM17"/>
<reference evidence="1 2" key="1">
    <citation type="journal article" date="2007" name="Archaea">
        <title>The genome of Hyperthermus butylicus: a sulfur-reducing, peptide fermenting, neutrophilic Crenarchaeote growing up to 108 degrees C.</title>
        <authorList>
            <person name="Brugger K."/>
            <person name="Chen L."/>
            <person name="Stark M."/>
            <person name="Zibat A."/>
            <person name="Redder P."/>
            <person name="Ruepp A."/>
            <person name="Awayez M."/>
            <person name="She Q."/>
            <person name="Garrett R.A."/>
            <person name="Klenk H.P."/>
        </authorList>
    </citation>
    <scope>NUCLEOTIDE SEQUENCE [LARGE SCALE GENOMIC DNA]</scope>
    <source>
        <strain evidence="2">DSM 5456 / JCM 9403 / PLM1-5</strain>
    </source>
</reference>
<proteinExistence type="predicted"/>
<name>A2BM17_HYPBU</name>
<evidence type="ECO:0000313" key="2">
    <source>
        <dbReference type="Proteomes" id="UP000002593"/>
    </source>
</evidence>